<name>E9GZT2_DAPPU</name>
<proteinExistence type="predicted"/>
<evidence type="ECO:0000313" key="6">
    <source>
        <dbReference type="EMBL" id="EFX75050.1"/>
    </source>
</evidence>
<evidence type="ECO:0000256" key="4">
    <source>
        <dbReference type="ARBA" id="ARBA00023136"/>
    </source>
</evidence>
<keyword evidence="7" id="KW-1185">Reference proteome</keyword>
<keyword evidence="3" id="KW-1133">Transmembrane helix</keyword>
<reference evidence="6 7" key="1">
    <citation type="journal article" date="2011" name="Science">
        <title>The ecoresponsive genome of Daphnia pulex.</title>
        <authorList>
            <person name="Colbourne J.K."/>
            <person name="Pfrender M.E."/>
            <person name="Gilbert D."/>
            <person name="Thomas W.K."/>
            <person name="Tucker A."/>
            <person name="Oakley T.H."/>
            <person name="Tokishita S."/>
            <person name="Aerts A."/>
            <person name="Arnold G.J."/>
            <person name="Basu M.K."/>
            <person name="Bauer D.J."/>
            <person name="Caceres C.E."/>
            <person name="Carmel L."/>
            <person name="Casola C."/>
            <person name="Choi J.H."/>
            <person name="Detter J.C."/>
            <person name="Dong Q."/>
            <person name="Dusheyko S."/>
            <person name="Eads B.D."/>
            <person name="Frohlich T."/>
            <person name="Geiler-Samerotte K.A."/>
            <person name="Gerlach D."/>
            <person name="Hatcher P."/>
            <person name="Jogdeo S."/>
            <person name="Krijgsveld J."/>
            <person name="Kriventseva E.V."/>
            <person name="Kultz D."/>
            <person name="Laforsch C."/>
            <person name="Lindquist E."/>
            <person name="Lopez J."/>
            <person name="Manak J.R."/>
            <person name="Muller J."/>
            <person name="Pangilinan J."/>
            <person name="Patwardhan R.P."/>
            <person name="Pitluck S."/>
            <person name="Pritham E.J."/>
            <person name="Rechtsteiner A."/>
            <person name="Rho M."/>
            <person name="Rogozin I.B."/>
            <person name="Sakarya O."/>
            <person name="Salamov A."/>
            <person name="Schaack S."/>
            <person name="Shapiro H."/>
            <person name="Shiga Y."/>
            <person name="Skalitzky C."/>
            <person name="Smith Z."/>
            <person name="Souvorov A."/>
            <person name="Sung W."/>
            <person name="Tang Z."/>
            <person name="Tsuchiya D."/>
            <person name="Tu H."/>
            <person name="Vos H."/>
            <person name="Wang M."/>
            <person name="Wolf Y.I."/>
            <person name="Yamagata H."/>
            <person name="Yamada T."/>
            <person name="Ye Y."/>
            <person name="Shaw J.R."/>
            <person name="Andrews J."/>
            <person name="Crease T.J."/>
            <person name="Tang H."/>
            <person name="Lucas S.M."/>
            <person name="Robertson H.M."/>
            <person name="Bork P."/>
            <person name="Koonin E.V."/>
            <person name="Zdobnov E.M."/>
            <person name="Grigoriev I.V."/>
            <person name="Lynch M."/>
            <person name="Boore J.L."/>
        </authorList>
    </citation>
    <scope>NUCLEOTIDE SEQUENCE [LARGE SCALE GENOMIC DNA]</scope>
</reference>
<dbReference type="EMBL" id="GL732578">
    <property type="protein sequence ID" value="EFX75050.1"/>
    <property type="molecule type" value="Genomic_DNA"/>
</dbReference>
<accession>E9GZT2</accession>
<dbReference type="OrthoDB" id="2020542at2759"/>
<dbReference type="eggNOG" id="KOG2082">
    <property type="taxonomic scope" value="Eukaryota"/>
</dbReference>
<dbReference type="PANTHER" id="PTHR11827">
    <property type="entry name" value="SOLUTE CARRIER FAMILY 12, CATION COTRANSPORTERS"/>
    <property type="match status" value="1"/>
</dbReference>
<dbReference type="InterPro" id="IPR004842">
    <property type="entry name" value="SLC12A_fam"/>
</dbReference>
<dbReference type="InParanoid" id="E9GZT2"/>
<dbReference type="PhylomeDB" id="E9GZT2"/>
<dbReference type="AlphaFoldDB" id="E9GZT2"/>
<sequence length="191" mass="21958">MLRQHRTCRHCKMRLFTIAQLEDNSIPMKKDLRTSLYNLRIDAEVEVVEMAYYTYERTLVMEQRNQMLKEMQLNKRDPSGVSAVKAKVKAIVDQHNVKRFDQPRPTPAPTKSKKETLQEADAWADVENVRRMHTAVKLNEIIVSIIVQCPAVARRQIGRAQFAIATETNPHGRRSFGGLTEGLDRVLMVKG</sequence>
<keyword evidence="2" id="KW-0812">Transmembrane</keyword>
<dbReference type="PANTHER" id="PTHR11827:SF73">
    <property type="entry name" value="KAZACHOC, ISOFORM G"/>
    <property type="match status" value="1"/>
</dbReference>
<dbReference type="GO" id="GO:0016020">
    <property type="term" value="C:membrane"/>
    <property type="evidence" value="ECO:0007669"/>
    <property type="project" value="UniProtKB-SubCell"/>
</dbReference>
<dbReference type="KEGG" id="dpx:DAPPUDRAFT_108319"/>
<dbReference type="GO" id="GO:0015377">
    <property type="term" value="F:chloride:monoatomic cation symporter activity"/>
    <property type="evidence" value="ECO:0007669"/>
    <property type="project" value="InterPro"/>
</dbReference>
<evidence type="ECO:0000256" key="2">
    <source>
        <dbReference type="ARBA" id="ARBA00022692"/>
    </source>
</evidence>
<keyword evidence="4" id="KW-0472">Membrane</keyword>
<evidence type="ECO:0000256" key="5">
    <source>
        <dbReference type="SAM" id="MobiDB-lite"/>
    </source>
</evidence>
<protein>
    <submittedName>
        <fullName evidence="6">Uncharacterized protein</fullName>
    </submittedName>
</protein>
<evidence type="ECO:0000256" key="3">
    <source>
        <dbReference type="ARBA" id="ARBA00022989"/>
    </source>
</evidence>
<gene>
    <name evidence="6" type="ORF">DAPPUDRAFT_108319</name>
</gene>
<feature type="region of interest" description="Disordered" evidence="5">
    <location>
        <begin position="99"/>
        <end position="118"/>
    </location>
</feature>
<evidence type="ECO:0000313" key="7">
    <source>
        <dbReference type="Proteomes" id="UP000000305"/>
    </source>
</evidence>
<evidence type="ECO:0000256" key="1">
    <source>
        <dbReference type="ARBA" id="ARBA00004141"/>
    </source>
</evidence>
<comment type="subcellular location">
    <subcellularLocation>
        <location evidence="1">Membrane</location>
        <topology evidence="1">Multi-pass membrane protein</topology>
    </subcellularLocation>
</comment>
<dbReference type="Proteomes" id="UP000000305">
    <property type="component" value="Unassembled WGS sequence"/>
</dbReference>
<organism evidence="6 7">
    <name type="scientific">Daphnia pulex</name>
    <name type="common">Water flea</name>
    <dbReference type="NCBI Taxonomy" id="6669"/>
    <lineage>
        <taxon>Eukaryota</taxon>
        <taxon>Metazoa</taxon>
        <taxon>Ecdysozoa</taxon>
        <taxon>Arthropoda</taxon>
        <taxon>Crustacea</taxon>
        <taxon>Branchiopoda</taxon>
        <taxon>Diplostraca</taxon>
        <taxon>Cladocera</taxon>
        <taxon>Anomopoda</taxon>
        <taxon>Daphniidae</taxon>
        <taxon>Daphnia</taxon>
    </lineage>
</organism>
<dbReference type="HOGENOM" id="CLU_1422829_0_0_1"/>